<accession>A0A7J6WTG7</accession>
<evidence type="ECO:0000313" key="4">
    <source>
        <dbReference type="Proteomes" id="UP000554482"/>
    </source>
</evidence>
<evidence type="ECO:0000313" key="3">
    <source>
        <dbReference type="EMBL" id="KAF5199322.1"/>
    </source>
</evidence>
<keyword evidence="2" id="KW-1133">Transmembrane helix</keyword>
<dbReference type="Proteomes" id="UP000554482">
    <property type="component" value="Unassembled WGS sequence"/>
</dbReference>
<comment type="caution">
    <text evidence="3">The sequence shown here is derived from an EMBL/GenBank/DDBJ whole genome shotgun (WGS) entry which is preliminary data.</text>
</comment>
<keyword evidence="1" id="KW-0175">Coiled coil</keyword>
<reference evidence="3 4" key="1">
    <citation type="submission" date="2020-06" db="EMBL/GenBank/DDBJ databases">
        <title>Transcriptomic and genomic resources for Thalictrum thalictroides and T. hernandezii: Facilitating candidate gene discovery in an emerging model plant lineage.</title>
        <authorList>
            <person name="Arias T."/>
            <person name="Riano-Pachon D.M."/>
            <person name="Di Stilio V.S."/>
        </authorList>
    </citation>
    <scope>NUCLEOTIDE SEQUENCE [LARGE SCALE GENOMIC DNA]</scope>
    <source>
        <strain evidence="4">cv. WT478/WT964</strain>
        <tissue evidence="3">Leaves</tissue>
    </source>
</reference>
<dbReference type="OrthoDB" id="198474at2759"/>
<feature type="coiled-coil region" evidence="1">
    <location>
        <begin position="74"/>
        <end position="135"/>
    </location>
</feature>
<evidence type="ECO:0000256" key="2">
    <source>
        <dbReference type="SAM" id="Phobius"/>
    </source>
</evidence>
<feature type="transmembrane region" description="Helical" evidence="2">
    <location>
        <begin position="188"/>
        <end position="210"/>
    </location>
</feature>
<protein>
    <submittedName>
        <fullName evidence="3">Homer protein</fullName>
    </submittedName>
</protein>
<dbReference type="PANTHER" id="PTHR36383">
    <property type="entry name" value="OS09G0529350 PROTEIN"/>
    <property type="match status" value="1"/>
</dbReference>
<keyword evidence="4" id="KW-1185">Reference proteome</keyword>
<dbReference type="PANTHER" id="PTHR36383:SF1">
    <property type="entry name" value="PROTEIN, PUTATIVE-RELATED"/>
    <property type="match status" value="1"/>
</dbReference>
<gene>
    <name evidence="3" type="ORF">FRX31_011091</name>
</gene>
<feature type="transmembrane region" description="Helical" evidence="2">
    <location>
        <begin position="162"/>
        <end position="182"/>
    </location>
</feature>
<name>A0A7J6WTG7_THATH</name>
<evidence type="ECO:0000256" key="1">
    <source>
        <dbReference type="SAM" id="Coils"/>
    </source>
</evidence>
<keyword evidence="2" id="KW-0472">Membrane</keyword>
<organism evidence="3 4">
    <name type="scientific">Thalictrum thalictroides</name>
    <name type="common">Rue-anemone</name>
    <name type="synonym">Anemone thalictroides</name>
    <dbReference type="NCBI Taxonomy" id="46969"/>
    <lineage>
        <taxon>Eukaryota</taxon>
        <taxon>Viridiplantae</taxon>
        <taxon>Streptophyta</taxon>
        <taxon>Embryophyta</taxon>
        <taxon>Tracheophyta</taxon>
        <taxon>Spermatophyta</taxon>
        <taxon>Magnoliopsida</taxon>
        <taxon>Ranunculales</taxon>
        <taxon>Ranunculaceae</taxon>
        <taxon>Thalictroideae</taxon>
        <taxon>Thalictrum</taxon>
    </lineage>
</organism>
<proteinExistence type="predicted"/>
<dbReference type="AlphaFoldDB" id="A0A7J6WTG7"/>
<sequence>MNPKFLLTTHFPITSSTIIKHFNTSSSSPRPLVMKCSSEDCDNGSLKNVLSGMVDKRVEELLNKQENKGLFDGLEKASLRVEMAKKELADIKTQEIEAAQMRKYVNYLETRESEIAECQREMSEARAMVDEAEHSLSLNNDGIGSEDGEIDKDRERVESAKAASVSAVVGTLAGLPISLSQVSSTEQLLLPLAITFITCALFGVTFRYTVRRDLDNIQLKTGTAAAFSVVKGLAALGAGPPLELNTTSFLSHSVDSVIYVSENLLVFVFAAVGLDYCFKMNLLSPFPVKTSITSRR</sequence>
<dbReference type="EMBL" id="JABWDY010012138">
    <property type="protein sequence ID" value="KAF5199322.1"/>
    <property type="molecule type" value="Genomic_DNA"/>
</dbReference>
<keyword evidence="2" id="KW-0812">Transmembrane</keyword>